<dbReference type="EMBL" id="LR796944">
    <property type="protein sequence ID" value="CAB4177141.1"/>
    <property type="molecule type" value="Genomic_DNA"/>
</dbReference>
<name>A0A6J5Q6M9_9CAUD</name>
<dbReference type="EMBL" id="LR796858">
    <property type="protein sequence ID" value="CAB4170901.1"/>
    <property type="molecule type" value="Genomic_DNA"/>
</dbReference>
<reference evidence="3" key="1">
    <citation type="submission" date="2020-05" db="EMBL/GenBank/DDBJ databases">
        <authorList>
            <person name="Chiriac C."/>
            <person name="Salcher M."/>
            <person name="Ghai R."/>
            <person name="Kavagutti S V."/>
        </authorList>
    </citation>
    <scope>NUCLEOTIDE SEQUENCE</scope>
</reference>
<organism evidence="3">
    <name type="scientific">uncultured Caudovirales phage</name>
    <dbReference type="NCBI Taxonomy" id="2100421"/>
    <lineage>
        <taxon>Viruses</taxon>
        <taxon>Duplodnaviria</taxon>
        <taxon>Heunggongvirae</taxon>
        <taxon>Uroviricota</taxon>
        <taxon>Caudoviricetes</taxon>
        <taxon>Peduoviridae</taxon>
        <taxon>Maltschvirus</taxon>
        <taxon>Maltschvirus maltsch</taxon>
    </lineage>
</organism>
<evidence type="ECO:0000313" key="2">
    <source>
        <dbReference type="EMBL" id="CAB4170901.1"/>
    </source>
</evidence>
<protein>
    <submittedName>
        <fullName evidence="3">Uncharacterized protein</fullName>
    </submittedName>
</protein>
<evidence type="ECO:0000313" key="3">
    <source>
        <dbReference type="EMBL" id="CAB4177141.1"/>
    </source>
</evidence>
<gene>
    <name evidence="4" type="ORF">UFOVP1666_105</name>
    <name evidence="1" type="ORF">UFOVP867_60</name>
    <name evidence="2" type="ORF">UFOVP913_138</name>
    <name evidence="3" type="ORF">UFOVP993_191</name>
</gene>
<dbReference type="EMBL" id="LR796815">
    <property type="protein sequence ID" value="CAB4167885.1"/>
    <property type="molecule type" value="Genomic_DNA"/>
</dbReference>
<evidence type="ECO:0000313" key="1">
    <source>
        <dbReference type="EMBL" id="CAB4167885.1"/>
    </source>
</evidence>
<dbReference type="EMBL" id="LR797534">
    <property type="protein sequence ID" value="CAB4223062.1"/>
    <property type="molecule type" value="Genomic_DNA"/>
</dbReference>
<accession>A0A6J5Q6M9</accession>
<proteinExistence type="predicted"/>
<evidence type="ECO:0000313" key="4">
    <source>
        <dbReference type="EMBL" id="CAB4223062.1"/>
    </source>
</evidence>
<sequence length="71" mass="8411">MNMGHEYNMDAAQRDLDRRAMEGEDMSLAFIDVQTYEIVKHQDLASYEATMAAWQQMIDERENEYLDGVYR</sequence>